<name>A0AB73HEE2_PEDPE</name>
<dbReference type="Gene3D" id="3.90.550.10">
    <property type="entry name" value="Spore Coat Polysaccharide Biosynthesis Protein SpsA, Chain A"/>
    <property type="match status" value="1"/>
</dbReference>
<organism evidence="4 5">
    <name type="scientific">Pediococcus pentosaceus</name>
    <dbReference type="NCBI Taxonomy" id="1255"/>
    <lineage>
        <taxon>Bacteria</taxon>
        <taxon>Bacillati</taxon>
        <taxon>Bacillota</taxon>
        <taxon>Bacilli</taxon>
        <taxon>Lactobacillales</taxon>
        <taxon>Lactobacillaceae</taxon>
        <taxon>Pediococcus</taxon>
    </lineage>
</organism>
<dbReference type="Pfam" id="PF00535">
    <property type="entry name" value="Glycos_transf_2"/>
    <property type="match status" value="1"/>
</dbReference>
<gene>
    <name evidence="4" type="ORF">ITQ90_03560</name>
</gene>
<keyword evidence="2" id="KW-0808">Transferase</keyword>
<sequence>MKLSIIVTAFNEEKYIHRCLDSLAKQKTNFDYEVIIVNDGSTDHTQDVIDQYVADFGNIFSSFCKKNSGQGLSRNFGIQQSSGDYIGYADADDWVEPEFVEQMCLSAQKNDADVVVCDVYKIFTEQKFEENVISLNDKSEMVDIANYIRNGQSNSYSWNKIYKRSIWQQFKFKKMAYEDLDIIIPILSNCRRIAYVAAPLYNYYKHSGTTTSAYRNPRLFDIFTAYKDLLRDVNQQFIKDAEFCVAKRILRNIDTPGLGYHLGYFIQLIHGLVPYFKHNKFINEDRYVSEIKYFLKTDLIENKIFVSGELALDAATFYKFDENIVDCTNQVCTYSNLKVGGILLRKDVELASPIGYLRALGNFVLFGKNHQILAVGMQRESLLLQRIFLEQQAFHLEEILDEIGSLVKEDGNIIFDIKKYSILDLNNKLKIKKGYDKSLNI</sequence>
<proteinExistence type="predicted"/>
<dbReference type="PANTHER" id="PTHR22916">
    <property type="entry name" value="GLYCOSYLTRANSFERASE"/>
    <property type="match status" value="1"/>
</dbReference>
<evidence type="ECO:0000259" key="3">
    <source>
        <dbReference type="Pfam" id="PF00535"/>
    </source>
</evidence>
<dbReference type="RefSeq" id="WP_195745823.1">
    <property type="nucleotide sequence ID" value="NZ_CP197205.1"/>
</dbReference>
<dbReference type="EMBL" id="JADOFP010000002">
    <property type="protein sequence ID" value="MBF7114581.1"/>
    <property type="molecule type" value="Genomic_DNA"/>
</dbReference>
<dbReference type="Proteomes" id="UP001194632">
    <property type="component" value="Unassembled WGS sequence"/>
</dbReference>
<dbReference type="PANTHER" id="PTHR22916:SF51">
    <property type="entry name" value="GLYCOSYLTRANSFERASE EPSH-RELATED"/>
    <property type="match status" value="1"/>
</dbReference>
<keyword evidence="1" id="KW-0328">Glycosyltransferase</keyword>
<dbReference type="GO" id="GO:0016757">
    <property type="term" value="F:glycosyltransferase activity"/>
    <property type="evidence" value="ECO:0007669"/>
    <property type="project" value="UniProtKB-KW"/>
</dbReference>
<accession>A0AB73HEE2</accession>
<comment type="caution">
    <text evidence="4">The sequence shown here is derived from an EMBL/GenBank/DDBJ whole genome shotgun (WGS) entry which is preliminary data.</text>
</comment>
<dbReference type="CDD" id="cd00761">
    <property type="entry name" value="Glyco_tranf_GTA_type"/>
    <property type="match status" value="1"/>
</dbReference>
<evidence type="ECO:0000313" key="5">
    <source>
        <dbReference type="Proteomes" id="UP001194632"/>
    </source>
</evidence>
<evidence type="ECO:0000256" key="1">
    <source>
        <dbReference type="ARBA" id="ARBA00022676"/>
    </source>
</evidence>
<protein>
    <submittedName>
        <fullName evidence="4">Glycosyltransferase family 2 protein</fullName>
    </submittedName>
</protein>
<reference evidence="4" key="1">
    <citation type="submission" date="2020-11" db="EMBL/GenBank/DDBJ databases">
        <title>Antibiotic susceptibility profiles of Pediococcus pentosaceus from various origins and their implications for the safety assessment of strains with food-technology applications.</title>
        <authorList>
            <person name="Shani N."/>
            <person name="Oberhaensli S."/>
            <person name="Arias E."/>
        </authorList>
    </citation>
    <scope>NUCLEOTIDE SEQUENCE</scope>
    <source>
        <strain evidence="4">FAM 24207</strain>
    </source>
</reference>
<feature type="domain" description="Glycosyltransferase 2-like" evidence="3">
    <location>
        <begin position="4"/>
        <end position="166"/>
    </location>
</feature>
<dbReference type="InterPro" id="IPR001173">
    <property type="entry name" value="Glyco_trans_2-like"/>
</dbReference>
<dbReference type="SUPFAM" id="SSF53448">
    <property type="entry name" value="Nucleotide-diphospho-sugar transferases"/>
    <property type="match status" value="1"/>
</dbReference>
<dbReference type="InterPro" id="IPR029044">
    <property type="entry name" value="Nucleotide-diphossugar_trans"/>
</dbReference>
<evidence type="ECO:0000313" key="4">
    <source>
        <dbReference type="EMBL" id="MBF7114581.1"/>
    </source>
</evidence>
<dbReference type="AlphaFoldDB" id="A0AB73HEE2"/>
<evidence type="ECO:0000256" key="2">
    <source>
        <dbReference type="ARBA" id="ARBA00022679"/>
    </source>
</evidence>